<feature type="transmembrane region" description="Helical" evidence="6">
    <location>
        <begin position="38"/>
        <end position="61"/>
    </location>
</feature>
<feature type="transmembrane region" description="Helical" evidence="6">
    <location>
        <begin position="267"/>
        <end position="290"/>
    </location>
</feature>
<feature type="transmembrane region" description="Helical" evidence="6">
    <location>
        <begin position="150"/>
        <end position="171"/>
    </location>
</feature>
<dbReference type="GO" id="GO:0022857">
    <property type="term" value="F:transmembrane transporter activity"/>
    <property type="evidence" value="ECO:0007669"/>
    <property type="project" value="InterPro"/>
</dbReference>
<evidence type="ECO:0000256" key="3">
    <source>
        <dbReference type="ARBA" id="ARBA00022692"/>
    </source>
</evidence>
<comment type="subcellular location">
    <subcellularLocation>
        <location evidence="1">Cell membrane</location>
        <topology evidence="1">Multi-pass membrane protein</topology>
    </subcellularLocation>
</comment>
<gene>
    <name evidence="7" type="ORF">HKX40_01620</name>
</gene>
<proteinExistence type="predicted"/>
<feature type="transmembrane region" description="Helical" evidence="6">
    <location>
        <begin position="177"/>
        <end position="202"/>
    </location>
</feature>
<feature type="transmembrane region" description="Helical" evidence="6">
    <location>
        <begin position="121"/>
        <end position="138"/>
    </location>
</feature>
<accession>A0A7Y4P3V4</accession>
<dbReference type="InterPro" id="IPR050367">
    <property type="entry name" value="APC_superfamily"/>
</dbReference>
<feature type="transmembrane region" description="Helical" evidence="6">
    <location>
        <begin position="316"/>
        <end position="338"/>
    </location>
</feature>
<evidence type="ECO:0000256" key="6">
    <source>
        <dbReference type="SAM" id="Phobius"/>
    </source>
</evidence>
<name>A0A7Y4P3V4_9BURK</name>
<evidence type="ECO:0000313" key="8">
    <source>
        <dbReference type="Proteomes" id="UP000541421"/>
    </source>
</evidence>
<feature type="transmembrane region" description="Helical" evidence="6">
    <location>
        <begin position="82"/>
        <end position="109"/>
    </location>
</feature>
<keyword evidence="4 6" id="KW-1133">Transmembrane helix</keyword>
<evidence type="ECO:0000256" key="5">
    <source>
        <dbReference type="ARBA" id="ARBA00023136"/>
    </source>
</evidence>
<dbReference type="GO" id="GO:0005886">
    <property type="term" value="C:plasma membrane"/>
    <property type="evidence" value="ECO:0007669"/>
    <property type="project" value="UniProtKB-SubCell"/>
</dbReference>
<dbReference type="PANTHER" id="PTHR42770:SF13">
    <property type="entry name" value="L-METHIONINE_BRANCHED-CHAIN AMINO ACID EXPORTER YJEH"/>
    <property type="match status" value="1"/>
</dbReference>
<comment type="caution">
    <text evidence="7">The sequence shown here is derived from an EMBL/GenBank/DDBJ whole genome shotgun (WGS) entry which is preliminary data.</text>
</comment>
<feature type="transmembrane region" description="Helical" evidence="6">
    <location>
        <begin position="12"/>
        <end position="32"/>
    </location>
</feature>
<feature type="transmembrane region" description="Helical" evidence="6">
    <location>
        <begin position="223"/>
        <end position="247"/>
    </location>
</feature>
<feature type="transmembrane region" description="Helical" evidence="6">
    <location>
        <begin position="344"/>
        <end position="364"/>
    </location>
</feature>
<dbReference type="RefSeq" id="WP_171587840.1">
    <property type="nucleotide sequence ID" value="NZ_JABGBO010000002.1"/>
</dbReference>
<dbReference type="Gene3D" id="1.20.1740.10">
    <property type="entry name" value="Amino acid/polyamine transporter I"/>
    <property type="match status" value="1"/>
</dbReference>
<reference evidence="7 8" key="1">
    <citation type="submission" date="2020-05" db="EMBL/GenBank/DDBJ databases">
        <authorList>
            <person name="Niu N."/>
        </authorList>
    </citation>
    <scope>NUCLEOTIDE SEQUENCE [LARGE SCALE GENOMIC DNA]</scope>
    <source>
        <strain evidence="7 8">LMG10982</strain>
    </source>
</reference>
<keyword evidence="5 6" id="KW-0472">Membrane</keyword>
<sequence length="416" mass="45012">MLKPKITLLNGVAIAISMVVGSGLFGLPGLAIQTTDTLTALLGWGAVVLFMPALIYVFSWLGSRYPSSEGISLYASKGLGEWSRAGIMMITCGTLAVGMPAFFLVGGSYMAALLEVDTAKWTVPCALILAVMTTLINIRGVEKLGTINKVVVVLVLGVVVYICIRSLPSITQATDSIYWSQVIAIPLPQLWLAMSIVFWAFQGWENMTFGFEEIENPQRNIPLIFWLSFGVVSIIYLLFALAVFAGAQQGLDVSGLNGIVSLLPVGIVGRVVLVVMVGILVANANAWVFGSSRAFFSAAKLGLLPKKLSVVNRQGIPVSMLIALLGLYTVVIACLWYFKIEVHYAFLLTTQGFIILYGGAVVAYWREVKTWWQKAIGIIAGLSWVFLMQGFGWLIIYPLGLMVLGVGLERRGIGGK</sequence>
<keyword evidence="3 6" id="KW-0812">Transmembrane</keyword>
<evidence type="ECO:0000313" key="7">
    <source>
        <dbReference type="EMBL" id="NOL48841.1"/>
    </source>
</evidence>
<keyword evidence="8" id="KW-1185">Reference proteome</keyword>
<feature type="transmembrane region" description="Helical" evidence="6">
    <location>
        <begin position="376"/>
        <end position="396"/>
    </location>
</feature>
<dbReference type="Pfam" id="PF13520">
    <property type="entry name" value="AA_permease_2"/>
    <property type="match status" value="1"/>
</dbReference>
<dbReference type="Proteomes" id="UP000541421">
    <property type="component" value="Unassembled WGS sequence"/>
</dbReference>
<evidence type="ECO:0000256" key="2">
    <source>
        <dbReference type="ARBA" id="ARBA00022475"/>
    </source>
</evidence>
<keyword evidence="2" id="KW-1003">Cell membrane</keyword>
<dbReference type="InterPro" id="IPR002293">
    <property type="entry name" value="AA/rel_permease1"/>
</dbReference>
<dbReference type="AlphaFoldDB" id="A0A7Y4P3V4"/>
<evidence type="ECO:0000256" key="4">
    <source>
        <dbReference type="ARBA" id="ARBA00022989"/>
    </source>
</evidence>
<dbReference type="PANTHER" id="PTHR42770">
    <property type="entry name" value="AMINO ACID TRANSPORTER-RELATED"/>
    <property type="match status" value="1"/>
</dbReference>
<dbReference type="PIRSF" id="PIRSF006060">
    <property type="entry name" value="AA_transporter"/>
    <property type="match status" value="1"/>
</dbReference>
<protein>
    <submittedName>
        <fullName evidence="7">APC family permease</fullName>
    </submittedName>
</protein>
<evidence type="ECO:0000256" key="1">
    <source>
        <dbReference type="ARBA" id="ARBA00004651"/>
    </source>
</evidence>
<organism evidence="7 8">
    <name type="scientific">Pelistega europaea</name>
    <dbReference type="NCBI Taxonomy" id="106147"/>
    <lineage>
        <taxon>Bacteria</taxon>
        <taxon>Pseudomonadati</taxon>
        <taxon>Pseudomonadota</taxon>
        <taxon>Betaproteobacteria</taxon>
        <taxon>Burkholderiales</taxon>
        <taxon>Alcaligenaceae</taxon>
        <taxon>Pelistega</taxon>
    </lineage>
</organism>
<dbReference type="EMBL" id="JABGBO010000002">
    <property type="protein sequence ID" value="NOL48841.1"/>
    <property type="molecule type" value="Genomic_DNA"/>
</dbReference>